<evidence type="ECO:0000313" key="2">
    <source>
        <dbReference type="Proteomes" id="UP001151516"/>
    </source>
</evidence>
<proteinExistence type="predicted"/>
<organism evidence="1 2">
    <name type="scientific">Coemansia spiralis</name>
    <dbReference type="NCBI Taxonomy" id="417178"/>
    <lineage>
        <taxon>Eukaryota</taxon>
        <taxon>Fungi</taxon>
        <taxon>Fungi incertae sedis</taxon>
        <taxon>Zoopagomycota</taxon>
        <taxon>Kickxellomycotina</taxon>
        <taxon>Kickxellomycetes</taxon>
        <taxon>Kickxellales</taxon>
        <taxon>Kickxellaceae</taxon>
        <taxon>Coemansia</taxon>
    </lineage>
</organism>
<dbReference type="Proteomes" id="UP001151516">
    <property type="component" value="Unassembled WGS sequence"/>
</dbReference>
<gene>
    <name evidence="1" type="ORF">IWW39_002664</name>
</gene>
<accession>A0A9W8GML1</accession>
<name>A0A9W8GML1_9FUNG</name>
<dbReference type="OrthoDB" id="5587534at2759"/>
<sequence>MAVLVHHFNKCELELEVDGNVSITRRVFPQATTYPNYYNLHLVRKLKICLDSTSVFTGIALSQLSRASYGENTFPLVRTIHFYLSVSDDLEDKVDESLGSVGAHIVDFVQHIRRMAPATNKMQITLGCNFNGGDSIIQNDSGDLITQLYRTFPNVVYYSIAPRVLGSRLVATVRNLVHLDYYLDNGSCPHLAQLVRQSAASLQYLRIVLYEHFDIAGLICHPNGAYVEYPCMHTMVYRVMRAPPNPLPIFKNAKPFASLRHLAFETKYPYGDDTPFRGNAAMLESLEFVMDRSTNKMLGDRKVFTPTSHPKLQHVNTIFPIGDIPDHPDVEAAFMRFALGIAPHAPVREIGNTDYGETYFTVELSRFYDYSSIQVLIVPRVAVQLWGVVKLISSLPLLSDLHTLLPTLGGMPVGTTSATLPDHVRASYASVGARFRCWRLDGSWRGLSEESAQCVLLLALICPNFDCVALLDGQGGKFMDILEATINSDEFIQYAPRLQRLVF</sequence>
<dbReference type="AlphaFoldDB" id="A0A9W8GML1"/>
<dbReference type="EMBL" id="JANBTX010000062">
    <property type="protein sequence ID" value="KAJ2687784.1"/>
    <property type="molecule type" value="Genomic_DNA"/>
</dbReference>
<evidence type="ECO:0000313" key="1">
    <source>
        <dbReference type="EMBL" id="KAJ2687784.1"/>
    </source>
</evidence>
<comment type="caution">
    <text evidence="1">The sequence shown here is derived from an EMBL/GenBank/DDBJ whole genome shotgun (WGS) entry which is preliminary data.</text>
</comment>
<protein>
    <submittedName>
        <fullName evidence="1">Uncharacterized protein</fullName>
    </submittedName>
</protein>
<keyword evidence="2" id="KW-1185">Reference proteome</keyword>
<reference evidence="1" key="1">
    <citation type="submission" date="2022-07" db="EMBL/GenBank/DDBJ databases">
        <title>Phylogenomic reconstructions and comparative analyses of Kickxellomycotina fungi.</title>
        <authorList>
            <person name="Reynolds N.K."/>
            <person name="Stajich J.E."/>
            <person name="Barry K."/>
            <person name="Grigoriev I.V."/>
            <person name="Crous P."/>
            <person name="Smith M.E."/>
        </authorList>
    </citation>
    <scope>NUCLEOTIDE SEQUENCE</scope>
    <source>
        <strain evidence="1">CBS 109367</strain>
    </source>
</reference>